<name>A0ABD2XMX0_9HYME</name>
<keyword evidence="13" id="KW-0539">Nucleus</keyword>
<dbReference type="PROSITE" id="PS50005">
    <property type="entry name" value="TPR"/>
    <property type="match status" value="1"/>
</dbReference>
<keyword evidence="5" id="KW-0488">Methylation</keyword>
<evidence type="ECO:0000256" key="5">
    <source>
        <dbReference type="ARBA" id="ARBA00022481"/>
    </source>
</evidence>
<keyword evidence="12" id="KW-0963">Cytoplasm</keyword>
<evidence type="ECO:0000256" key="11">
    <source>
        <dbReference type="ARBA" id="ARBA00023128"/>
    </source>
</evidence>
<dbReference type="GO" id="GO:0005829">
    <property type="term" value="C:cytosol"/>
    <property type="evidence" value="ECO:0007669"/>
    <property type="project" value="UniProtKB-SubCell"/>
</dbReference>
<keyword evidence="17" id="KW-0812">Transmembrane</keyword>
<keyword evidence="9 15" id="KW-0802">TPR repeat</keyword>
<comment type="subcellular location">
    <subcellularLocation>
        <location evidence="3">Cytoplasm</location>
        <location evidence="3">Cytoskeleton</location>
    </subcellularLocation>
    <subcellularLocation>
        <location evidence="4">Cytoplasm</location>
        <location evidence="4">Cytosol</location>
    </subcellularLocation>
    <subcellularLocation>
        <location evidence="2">Mitochondrion</location>
    </subcellularLocation>
    <subcellularLocation>
        <location evidence="1">Nucleus</location>
    </subcellularLocation>
</comment>
<dbReference type="PANTHER" id="PTHR46512:SF1">
    <property type="entry name" value="PEPTIDYLPROLYL ISOMERASE"/>
    <property type="match status" value="1"/>
</dbReference>
<dbReference type="Pfam" id="PF07719">
    <property type="entry name" value="TPR_2"/>
    <property type="match status" value="1"/>
</dbReference>
<dbReference type="InterPro" id="IPR001179">
    <property type="entry name" value="PPIase_FKBP_dom"/>
</dbReference>
<keyword evidence="8" id="KW-0677">Repeat</keyword>
<dbReference type="Pfam" id="PF00254">
    <property type="entry name" value="FKBP_C"/>
    <property type="match status" value="1"/>
</dbReference>
<feature type="region of interest" description="Disordered" evidence="16">
    <location>
        <begin position="1"/>
        <end position="24"/>
    </location>
</feature>
<protein>
    <recommendedName>
        <fullName evidence="14">peptidylprolyl isomerase</fullName>
        <ecNumber evidence="14">5.2.1.8</ecNumber>
    </recommendedName>
</protein>
<evidence type="ECO:0000313" key="20">
    <source>
        <dbReference type="Proteomes" id="UP001627154"/>
    </source>
</evidence>
<evidence type="ECO:0000256" key="6">
    <source>
        <dbReference type="ARBA" id="ARBA00022553"/>
    </source>
</evidence>
<dbReference type="InterPro" id="IPR050754">
    <property type="entry name" value="FKBP4/5/8-like"/>
</dbReference>
<dbReference type="AlphaFoldDB" id="A0ABD2XMX0"/>
<reference evidence="19 20" key="1">
    <citation type="journal article" date="2024" name="bioRxiv">
        <title>A reference genome for Trichogramma kaykai: A tiny desert-dwelling parasitoid wasp with competing sex-ratio distorters.</title>
        <authorList>
            <person name="Culotta J."/>
            <person name="Lindsey A.R."/>
        </authorList>
    </citation>
    <scope>NUCLEOTIDE SEQUENCE [LARGE SCALE GENOMIC DNA]</scope>
    <source>
        <strain evidence="19 20">KSX58</strain>
    </source>
</reference>
<dbReference type="SUPFAM" id="SSF48452">
    <property type="entry name" value="TPR-like"/>
    <property type="match status" value="1"/>
</dbReference>
<keyword evidence="14" id="KW-0413">Isomerase</keyword>
<dbReference type="InterPro" id="IPR046357">
    <property type="entry name" value="PPIase_dom_sf"/>
</dbReference>
<keyword evidence="12" id="KW-0206">Cytoskeleton</keyword>
<evidence type="ECO:0000256" key="7">
    <source>
        <dbReference type="ARBA" id="ARBA00022701"/>
    </source>
</evidence>
<evidence type="ECO:0000256" key="10">
    <source>
        <dbReference type="ARBA" id="ARBA00022990"/>
    </source>
</evidence>
<keyword evidence="14" id="KW-0697">Rotamase</keyword>
<evidence type="ECO:0000256" key="2">
    <source>
        <dbReference type="ARBA" id="ARBA00004173"/>
    </source>
</evidence>
<evidence type="ECO:0000313" key="19">
    <source>
        <dbReference type="EMBL" id="KAL3406516.1"/>
    </source>
</evidence>
<comment type="caution">
    <text evidence="19">The sequence shown here is derived from an EMBL/GenBank/DDBJ whole genome shotgun (WGS) entry which is preliminary data.</text>
</comment>
<dbReference type="GO" id="GO:0005634">
    <property type="term" value="C:nucleus"/>
    <property type="evidence" value="ECO:0007669"/>
    <property type="project" value="UniProtKB-SubCell"/>
</dbReference>
<accession>A0ABD2XMX0</accession>
<evidence type="ECO:0000256" key="16">
    <source>
        <dbReference type="SAM" id="MobiDB-lite"/>
    </source>
</evidence>
<dbReference type="InterPro" id="IPR019734">
    <property type="entry name" value="TPR_rpt"/>
</dbReference>
<keyword evidence="17" id="KW-0472">Membrane</keyword>
<evidence type="ECO:0000259" key="18">
    <source>
        <dbReference type="PROSITE" id="PS50059"/>
    </source>
</evidence>
<evidence type="ECO:0000256" key="12">
    <source>
        <dbReference type="ARBA" id="ARBA00023212"/>
    </source>
</evidence>
<dbReference type="EMBL" id="JBJJXI010000019">
    <property type="protein sequence ID" value="KAL3406516.1"/>
    <property type="molecule type" value="Genomic_DNA"/>
</dbReference>
<evidence type="ECO:0000256" key="14">
    <source>
        <dbReference type="PROSITE-ProRule" id="PRU00277"/>
    </source>
</evidence>
<dbReference type="SUPFAM" id="SSF54534">
    <property type="entry name" value="FKBP-like"/>
    <property type="match status" value="1"/>
</dbReference>
<dbReference type="SMART" id="SM00028">
    <property type="entry name" value="TPR"/>
    <property type="match status" value="2"/>
</dbReference>
<dbReference type="GO" id="GO:0005874">
    <property type="term" value="C:microtubule"/>
    <property type="evidence" value="ECO:0007669"/>
    <property type="project" value="UniProtKB-KW"/>
</dbReference>
<dbReference type="Proteomes" id="UP001627154">
    <property type="component" value="Unassembled WGS sequence"/>
</dbReference>
<dbReference type="Gene3D" id="3.10.50.40">
    <property type="match status" value="1"/>
</dbReference>
<evidence type="ECO:0000256" key="8">
    <source>
        <dbReference type="ARBA" id="ARBA00022737"/>
    </source>
</evidence>
<keyword evidence="6" id="KW-0597">Phosphoprotein</keyword>
<evidence type="ECO:0000256" key="1">
    <source>
        <dbReference type="ARBA" id="ARBA00004123"/>
    </source>
</evidence>
<proteinExistence type="predicted"/>
<dbReference type="EC" id="5.2.1.8" evidence="14"/>
<feature type="compositionally biased region" description="Basic and acidic residues" evidence="16">
    <location>
        <begin position="12"/>
        <end position="24"/>
    </location>
</feature>
<keyword evidence="20" id="KW-1185">Reference proteome</keyword>
<dbReference type="GO" id="GO:0005739">
    <property type="term" value="C:mitochondrion"/>
    <property type="evidence" value="ECO:0007669"/>
    <property type="project" value="UniProtKB-SubCell"/>
</dbReference>
<keyword evidence="7" id="KW-0493">Microtubule</keyword>
<evidence type="ECO:0000256" key="9">
    <source>
        <dbReference type="ARBA" id="ARBA00022803"/>
    </source>
</evidence>
<keyword evidence="17" id="KW-1133">Transmembrane helix</keyword>
<keyword evidence="11" id="KW-0496">Mitochondrion</keyword>
<sequence length="393" mass="44101">MTTTVTPVIMPDLKEPLPEPEENHTQADFIKDELNFNVDVNDPLTKASLNEPAEDEWMDILGSNQLLKKVVKAGIKNTRPNRSDLCTIDIIGRLEDGTIVEEHEDLVVQLGDMETIQGIDLALALMNTEEEAEVKVGARFGYGKTGRTSPLPVIPPNTDLVYNVTLKSVTMERDIEEMPVAERQKIGNKKRERGNWWFARDECIIATQCYRKALDYLTIGEDSEMSLEKNTERTTESMTAEELQLLLEDSLKVHNNLAAAQLKCEAYDAALKSVENVLRCQPNNVKALFRKGKILHHQGEHAKACTVLSQALRIEPDNKAIQQEIAILKKKSVKDAHQEKNLYRKMLGNPAKRNKDTTKNDSENKIVSKNLTWSLLGGTIVAVFGIIAYKLVA</sequence>
<dbReference type="GO" id="GO:0003755">
    <property type="term" value="F:peptidyl-prolyl cis-trans isomerase activity"/>
    <property type="evidence" value="ECO:0007669"/>
    <property type="project" value="UniProtKB-KW"/>
</dbReference>
<gene>
    <name evidence="19" type="ORF">TKK_001827</name>
</gene>
<evidence type="ECO:0000256" key="17">
    <source>
        <dbReference type="SAM" id="Phobius"/>
    </source>
</evidence>
<feature type="transmembrane region" description="Helical" evidence="17">
    <location>
        <begin position="371"/>
        <end position="392"/>
    </location>
</feature>
<feature type="repeat" description="TPR" evidence="15">
    <location>
        <begin position="285"/>
        <end position="318"/>
    </location>
</feature>
<dbReference type="InterPro" id="IPR011990">
    <property type="entry name" value="TPR-like_helical_dom_sf"/>
</dbReference>
<feature type="domain" description="PPIase FKBP-type" evidence="18">
    <location>
        <begin position="83"/>
        <end position="170"/>
    </location>
</feature>
<evidence type="ECO:0000256" key="15">
    <source>
        <dbReference type="PROSITE-ProRule" id="PRU00339"/>
    </source>
</evidence>
<organism evidence="19 20">
    <name type="scientific">Trichogramma kaykai</name>
    <dbReference type="NCBI Taxonomy" id="54128"/>
    <lineage>
        <taxon>Eukaryota</taxon>
        <taxon>Metazoa</taxon>
        <taxon>Ecdysozoa</taxon>
        <taxon>Arthropoda</taxon>
        <taxon>Hexapoda</taxon>
        <taxon>Insecta</taxon>
        <taxon>Pterygota</taxon>
        <taxon>Neoptera</taxon>
        <taxon>Endopterygota</taxon>
        <taxon>Hymenoptera</taxon>
        <taxon>Apocrita</taxon>
        <taxon>Proctotrupomorpha</taxon>
        <taxon>Chalcidoidea</taxon>
        <taxon>Trichogrammatidae</taxon>
        <taxon>Trichogramma</taxon>
    </lineage>
</organism>
<dbReference type="PANTHER" id="PTHR46512">
    <property type="entry name" value="PEPTIDYLPROLYL ISOMERASE"/>
    <property type="match status" value="1"/>
</dbReference>
<evidence type="ECO:0000256" key="4">
    <source>
        <dbReference type="ARBA" id="ARBA00004514"/>
    </source>
</evidence>
<evidence type="ECO:0000256" key="13">
    <source>
        <dbReference type="ARBA" id="ARBA00023242"/>
    </source>
</evidence>
<keyword evidence="10" id="KW-0007">Acetylation</keyword>
<comment type="catalytic activity">
    <reaction evidence="14">
        <text>[protein]-peptidylproline (omega=180) = [protein]-peptidylproline (omega=0)</text>
        <dbReference type="Rhea" id="RHEA:16237"/>
        <dbReference type="Rhea" id="RHEA-COMP:10747"/>
        <dbReference type="Rhea" id="RHEA-COMP:10748"/>
        <dbReference type="ChEBI" id="CHEBI:83833"/>
        <dbReference type="ChEBI" id="CHEBI:83834"/>
        <dbReference type="EC" id="5.2.1.8"/>
    </reaction>
</comment>
<dbReference type="Gene3D" id="1.25.40.10">
    <property type="entry name" value="Tetratricopeptide repeat domain"/>
    <property type="match status" value="1"/>
</dbReference>
<dbReference type="PROSITE" id="PS50059">
    <property type="entry name" value="FKBP_PPIASE"/>
    <property type="match status" value="1"/>
</dbReference>
<dbReference type="InterPro" id="IPR013105">
    <property type="entry name" value="TPR_2"/>
</dbReference>
<evidence type="ECO:0000256" key="3">
    <source>
        <dbReference type="ARBA" id="ARBA00004245"/>
    </source>
</evidence>